<accession>A0AAE3G1J1</accession>
<keyword evidence="4" id="KW-0902">Two-component regulatory system</keyword>
<dbReference type="PROSITE" id="PS00688">
    <property type="entry name" value="SIGMA54_INTERACT_3"/>
    <property type="match status" value="1"/>
</dbReference>
<dbReference type="GO" id="GO:0000160">
    <property type="term" value="P:phosphorelay signal transduction system"/>
    <property type="evidence" value="ECO:0007669"/>
    <property type="project" value="UniProtKB-KW"/>
</dbReference>
<dbReference type="SUPFAM" id="SSF52540">
    <property type="entry name" value="P-loop containing nucleoside triphosphate hydrolases"/>
    <property type="match status" value="1"/>
</dbReference>
<dbReference type="SUPFAM" id="SSF52172">
    <property type="entry name" value="CheY-like"/>
    <property type="match status" value="1"/>
</dbReference>
<gene>
    <name evidence="10" type="ORF">J2T57_000396</name>
</gene>
<evidence type="ECO:0000259" key="8">
    <source>
        <dbReference type="PROSITE" id="PS50045"/>
    </source>
</evidence>
<comment type="caution">
    <text evidence="10">The sequence shown here is derived from an EMBL/GenBank/DDBJ whole genome shotgun (WGS) entry which is preliminary data.</text>
</comment>
<evidence type="ECO:0000256" key="3">
    <source>
        <dbReference type="ARBA" id="ARBA00022840"/>
    </source>
</evidence>
<dbReference type="Gene3D" id="3.40.50.2300">
    <property type="match status" value="1"/>
</dbReference>
<dbReference type="FunFam" id="3.40.50.2300:FF:000018">
    <property type="entry name" value="DNA-binding transcriptional regulator NtrC"/>
    <property type="match status" value="1"/>
</dbReference>
<dbReference type="GO" id="GO:0005524">
    <property type="term" value="F:ATP binding"/>
    <property type="evidence" value="ECO:0007669"/>
    <property type="project" value="UniProtKB-KW"/>
</dbReference>
<dbReference type="SUPFAM" id="SSF46689">
    <property type="entry name" value="Homeodomain-like"/>
    <property type="match status" value="1"/>
</dbReference>
<dbReference type="InterPro" id="IPR027417">
    <property type="entry name" value="P-loop_NTPase"/>
</dbReference>
<dbReference type="InterPro" id="IPR002197">
    <property type="entry name" value="HTH_Fis"/>
</dbReference>
<dbReference type="InterPro" id="IPR025944">
    <property type="entry name" value="Sigma_54_int_dom_CS"/>
</dbReference>
<keyword evidence="10" id="KW-0238">DNA-binding</keyword>
<dbReference type="InterPro" id="IPR011006">
    <property type="entry name" value="CheY-like_superfamily"/>
</dbReference>
<dbReference type="InterPro" id="IPR001789">
    <property type="entry name" value="Sig_transdc_resp-reg_receiver"/>
</dbReference>
<evidence type="ECO:0000256" key="1">
    <source>
        <dbReference type="ARBA" id="ARBA00022553"/>
    </source>
</evidence>
<dbReference type="CDD" id="cd17550">
    <property type="entry name" value="REC_NtrX-like"/>
    <property type="match status" value="1"/>
</dbReference>
<evidence type="ECO:0000313" key="10">
    <source>
        <dbReference type="EMBL" id="MCP1673304.1"/>
    </source>
</evidence>
<dbReference type="Gene3D" id="1.10.8.60">
    <property type="match status" value="1"/>
</dbReference>
<dbReference type="Gene3D" id="1.10.10.60">
    <property type="entry name" value="Homeodomain-like"/>
    <property type="match status" value="1"/>
</dbReference>
<evidence type="ECO:0000259" key="9">
    <source>
        <dbReference type="PROSITE" id="PS50110"/>
    </source>
</evidence>
<keyword evidence="6" id="KW-0804">Transcription</keyword>
<evidence type="ECO:0000256" key="7">
    <source>
        <dbReference type="PROSITE-ProRule" id="PRU00169"/>
    </source>
</evidence>
<feature type="domain" description="Response regulatory" evidence="9">
    <location>
        <begin position="21"/>
        <end position="136"/>
    </location>
</feature>
<organism evidence="10 11">
    <name type="scientific">Natronocella acetinitrilica</name>
    <dbReference type="NCBI Taxonomy" id="414046"/>
    <lineage>
        <taxon>Bacteria</taxon>
        <taxon>Pseudomonadati</taxon>
        <taxon>Pseudomonadota</taxon>
        <taxon>Gammaproteobacteria</taxon>
        <taxon>Chromatiales</taxon>
        <taxon>Ectothiorhodospiraceae</taxon>
        <taxon>Natronocella</taxon>
    </lineage>
</organism>
<dbReference type="CDD" id="cd00009">
    <property type="entry name" value="AAA"/>
    <property type="match status" value="1"/>
</dbReference>
<keyword evidence="2" id="KW-0547">Nucleotide-binding</keyword>
<dbReference type="PROSITE" id="PS50110">
    <property type="entry name" value="RESPONSE_REGULATORY"/>
    <property type="match status" value="1"/>
</dbReference>
<dbReference type="Pfam" id="PF00158">
    <property type="entry name" value="Sigma54_activat"/>
    <property type="match status" value="1"/>
</dbReference>
<sequence length="471" mass="52484">MNQAQRLPESTRTPPAMSRSSILVVDDEPDIRTLVQDILEDEDYEVQVAQDAAHARQALRQRRPDLILLDIWMPDTDGIALLKEWSASGSLPCPVVMMSGHGTVETAVEATRLGAYDFIEKPLSLAKLLLVVERALEADRLLRENRGLREQAGSPAEPLGNSRIMQSLREQIRRIASHDTWVLISGEAGTGKRTAARYLHRCSQRRNGPLVEVAAGSIAGASSAPELFGSEQGGRVLYGRLEQANHGALLVDEVADLDLPAQVRLLSAINSRSFHRVGGAEPVKVDVRVLAATRVDLEEEVRAGRFREDLYYHLNVVPLRIPPLREHAEDIPQMLEFYLQRLLTRESLPERRFSDAAIARLRRHHWPGNIRELKNLVQRLLILGEGPEITVDEVETALSGARSPDQQLRGGVSLSLDRPLREARESFERLYLKKQLAAAGGSVGELAKLAGMERTHLYRKLKSLGIDPNDY</sequence>
<dbReference type="AlphaFoldDB" id="A0AAE3G1J1"/>
<dbReference type="Pfam" id="PF00072">
    <property type="entry name" value="Response_reg"/>
    <property type="match status" value="1"/>
</dbReference>
<evidence type="ECO:0000313" key="11">
    <source>
        <dbReference type="Proteomes" id="UP001205843"/>
    </source>
</evidence>
<dbReference type="Gene3D" id="3.40.50.300">
    <property type="entry name" value="P-loop containing nucleotide triphosphate hydrolases"/>
    <property type="match status" value="1"/>
</dbReference>
<dbReference type="Pfam" id="PF02954">
    <property type="entry name" value="HTH_8"/>
    <property type="match status" value="1"/>
</dbReference>
<reference evidence="10" key="1">
    <citation type="submission" date="2022-03" db="EMBL/GenBank/DDBJ databases">
        <title>Genomic Encyclopedia of Type Strains, Phase III (KMG-III): the genomes of soil and plant-associated and newly described type strains.</title>
        <authorList>
            <person name="Whitman W."/>
        </authorList>
    </citation>
    <scope>NUCLEOTIDE SEQUENCE</scope>
    <source>
        <strain evidence="10">ANL 6-2</strain>
    </source>
</reference>
<evidence type="ECO:0000256" key="6">
    <source>
        <dbReference type="ARBA" id="ARBA00023163"/>
    </source>
</evidence>
<feature type="domain" description="Sigma-54 factor interaction" evidence="8">
    <location>
        <begin position="158"/>
        <end position="382"/>
    </location>
</feature>
<evidence type="ECO:0000256" key="5">
    <source>
        <dbReference type="ARBA" id="ARBA00023015"/>
    </source>
</evidence>
<evidence type="ECO:0000256" key="4">
    <source>
        <dbReference type="ARBA" id="ARBA00023012"/>
    </source>
</evidence>
<dbReference type="GO" id="GO:0006355">
    <property type="term" value="P:regulation of DNA-templated transcription"/>
    <property type="evidence" value="ECO:0007669"/>
    <property type="project" value="InterPro"/>
</dbReference>
<dbReference type="Proteomes" id="UP001205843">
    <property type="component" value="Unassembled WGS sequence"/>
</dbReference>
<dbReference type="PANTHER" id="PTHR32071:SF17">
    <property type="entry name" value="TRANSCRIPTIONAL REGULATOR (NTRC FAMILY)"/>
    <property type="match status" value="1"/>
</dbReference>
<keyword evidence="1 7" id="KW-0597">Phosphoprotein</keyword>
<feature type="modified residue" description="4-aspartylphosphate" evidence="7">
    <location>
        <position position="70"/>
    </location>
</feature>
<keyword evidence="3" id="KW-0067">ATP-binding</keyword>
<dbReference type="InterPro" id="IPR009057">
    <property type="entry name" value="Homeodomain-like_sf"/>
</dbReference>
<dbReference type="EMBL" id="JALJXV010000001">
    <property type="protein sequence ID" value="MCP1673304.1"/>
    <property type="molecule type" value="Genomic_DNA"/>
</dbReference>
<protein>
    <submittedName>
        <fullName evidence="10">DNA-binding NtrC family response regulator</fullName>
    </submittedName>
</protein>
<dbReference type="InterPro" id="IPR002078">
    <property type="entry name" value="Sigma_54_int"/>
</dbReference>
<proteinExistence type="predicted"/>
<dbReference type="GO" id="GO:0043565">
    <property type="term" value="F:sequence-specific DNA binding"/>
    <property type="evidence" value="ECO:0007669"/>
    <property type="project" value="InterPro"/>
</dbReference>
<evidence type="ECO:0000256" key="2">
    <source>
        <dbReference type="ARBA" id="ARBA00022741"/>
    </source>
</evidence>
<dbReference type="SMART" id="SM00448">
    <property type="entry name" value="REC"/>
    <property type="match status" value="1"/>
</dbReference>
<dbReference type="FunFam" id="3.40.50.300:FF:000006">
    <property type="entry name" value="DNA-binding transcriptional regulator NtrC"/>
    <property type="match status" value="1"/>
</dbReference>
<dbReference type="Pfam" id="PF25601">
    <property type="entry name" value="AAA_lid_14"/>
    <property type="match status" value="1"/>
</dbReference>
<dbReference type="PROSITE" id="PS50045">
    <property type="entry name" value="SIGMA54_INTERACT_4"/>
    <property type="match status" value="1"/>
</dbReference>
<keyword evidence="11" id="KW-1185">Reference proteome</keyword>
<dbReference type="InterPro" id="IPR058031">
    <property type="entry name" value="AAA_lid_NorR"/>
</dbReference>
<name>A0AAE3G1J1_9GAMM</name>
<dbReference type="InterPro" id="IPR003593">
    <property type="entry name" value="AAA+_ATPase"/>
</dbReference>
<dbReference type="PANTHER" id="PTHR32071">
    <property type="entry name" value="TRANSCRIPTIONAL REGULATORY PROTEIN"/>
    <property type="match status" value="1"/>
</dbReference>
<keyword evidence="5" id="KW-0805">Transcription regulation</keyword>
<dbReference type="SMART" id="SM00382">
    <property type="entry name" value="AAA"/>
    <property type="match status" value="1"/>
</dbReference>